<reference evidence="1" key="1">
    <citation type="submission" date="2022-11" db="EMBL/GenBank/DDBJ databases">
        <authorList>
            <person name="Petersen C."/>
        </authorList>
    </citation>
    <scope>NUCLEOTIDE SEQUENCE</scope>
    <source>
        <strain evidence="1">IBT 22155</strain>
    </source>
</reference>
<dbReference type="AlphaFoldDB" id="A0A9W9GT41"/>
<evidence type="ECO:0000313" key="1">
    <source>
        <dbReference type="EMBL" id="KAJ5129436.1"/>
    </source>
</evidence>
<dbReference type="Proteomes" id="UP001149079">
    <property type="component" value="Unassembled WGS sequence"/>
</dbReference>
<dbReference type="RefSeq" id="XP_056519815.1">
    <property type="nucleotide sequence ID" value="XM_056666219.1"/>
</dbReference>
<organism evidence="1 2">
    <name type="scientific">Penicillium bovifimosum</name>
    <dbReference type="NCBI Taxonomy" id="126998"/>
    <lineage>
        <taxon>Eukaryota</taxon>
        <taxon>Fungi</taxon>
        <taxon>Dikarya</taxon>
        <taxon>Ascomycota</taxon>
        <taxon>Pezizomycotina</taxon>
        <taxon>Eurotiomycetes</taxon>
        <taxon>Eurotiomycetidae</taxon>
        <taxon>Eurotiales</taxon>
        <taxon>Aspergillaceae</taxon>
        <taxon>Penicillium</taxon>
    </lineage>
</organism>
<keyword evidence="2" id="KW-1185">Reference proteome</keyword>
<dbReference type="GeneID" id="81405389"/>
<accession>A0A9W9GT41</accession>
<comment type="caution">
    <text evidence="1">The sequence shown here is derived from an EMBL/GenBank/DDBJ whole genome shotgun (WGS) entry which is preliminary data.</text>
</comment>
<dbReference type="OrthoDB" id="5401170at2759"/>
<proteinExistence type="predicted"/>
<dbReference type="EMBL" id="JAPQKL010000005">
    <property type="protein sequence ID" value="KAJ5129436.1"/>
    <property type="molecule type" value="Genomic_DNA"/>
</dbReference>
<evidence type="ECO:0000313" key="2">
    <source>
        <dbReference type="Proteomes" id="UP001149079"/>
    </source>
</evidence>
<sequence length="149" mass="16851">MREVEARRKFRQGGCKSVPSLLGYGQSVQGEQGPVPGGYITYIVWEKVPGQVLTPDVFWSFERSKRDLVRRKFRAAYEEMTSFGWAPGGEDITKIIWDDESADLWITGFGSSFPTDEKWEDCVLAYYGLVNPPASGPSGGCRNLDNWEW</sequence>
<gene>
    <name evidence="1" type="ORF">N7515_005475</name>
</gene>
<reference evidence="1" key="2">
    <citation type="journal article" date="2023" name="IMA Fungus">
        <title>Comparative genomic study of the Penicillium genus elucidates a diverse pangenome and 15 lateral gene transfer events.</title>
        <authorList>
            <person name="Petersen C."/>
            <person name="Sorensen T."/>
            <person name="Nielsen M.R."/>
            <person name="Sondergaard T.E."/>
            <person name="Sorensen J.L."/>
            <person name="Fitzpatrick D.A."/>
            <person name="Frisvad J.C."/>
            <person name="Nielsen K.L."/>
        </authorList>
    </citation>
    <scope>NUCLEOTIDE SEQUENCE</scope>
    <source>
        <strain evidence="1">IBT 22155</strain>
    </source>
</reference>
<protein>
    <submittedName>
        <fullName evidence="1">Uncharacterized protein</fullName>
    </submittedName>
</protein>
<name>A0A9W9GT41_9EURO</name>